<dbReference type="HOGENOM" id="CLU_2920360_0_0_7"/>
<organism evidence="1 2">
    <name type="scientific">Sorangium cellulosum So0157-2</name>
    <dbReference type="NCBI Taxonomy" id="1254432"/>
    <lineage>
        <taxon>Bacteria</taxon>
        <taxon>Pseudomonadati</taxon>
        <taxon>Myxococcota</taxon>
        <taxon>Polyangia</taxon>
        <taxon>Polyangiales</taxon>
        <taxon>Polyangiaceae</taxon>
        <taxon>Sorangium</taxon>
    </lineage>
</organism>
<dbReference type="AlphaFoldDB" id="S4Y3X4"/>
<sequence>MSKSIARNRGVIFSSPRASRIVFVGAPLGSDRAPCQRSHEAWSGAIGSVPGAYRASSSEGP</sequence>
<reference evidence="1 2" key="1">
    <citation type="journal article" date="2013" name="Sci. Rep.">
        <title>Extraordinary expansion of a Sorangium cellulosum genome from an alkaline milieu.</title>
        <authorList>
            <person name="Han K."/>
            <person name="Li Z.F."/>
            <person name="Peng R."/>
            <person name="Zhu L.P."/>
            <person name="Zhou T."/>
            <person name="Wang L.G."/>
            <person name="Li S.G."/>
            <person name="Zhang X.B."/>
            <person name="Hu W."/>
            <person name="Wu Z.H."/>
            <person name="Qin N."/>
            <person name="Li Y.Z."/>
        </authorList>
    </citation>
    <scope>NUCLEOTIDE SEQUENCE [LARGE SCALE GENOMIC DNA]</scope>
    <source>
        <strain evidence="1 2">So0157-2</strain>
    </source>
</reference>
<name>S4Y3X4_SORCE</name>
<dbReference type="KEGG" id="scu:SCE1572_36280"/>
<dbReference type="STRING" id="1254432.SCE1572_36280"/>
<proteinExistence type="predicted"/>
<accession>S4Y3X4</accession>
<dbReference type="Proteomes" id="UP000014803">
    <property type="component" value="Chromosome"/>
</dbReference>
<protein>
    <submittedName>
        <fullName evidence="1">Uncharacterized protein</fullName>
    </submittedName>
</protein>
<dbReference type="EMBL" id="CP003969">
    <property type="protein sequence ID" value="AGP39469.1"/>
    <property type="molecule type" value="Genomic_DNA"/>
</dbReference>
<gene>
    <name evidence="1" type="ORF">SCE1572_36280</name>
</gene>
<evidence type="ECO:0000313" key="2">
    <source>
        <dbReference type="Proteomes" id="UP000014803"/>
    </source>
</evidence>
<evidence type="ECO:0000313" key="1">
    <source>
        <dbReference type="EMBL" id="AGP39469.1"/>
    </source>
</evidence>